<reference evidence="1" key="1">
    <citation type="submission" date="2023-08" db="EMBL/GenBank/DDBJ databases">
        <title>Reference Genome Resource for the Citrus Pathogen Phytophthora citrophthora.</title>
        <authorList>
            <person name="Moller H."/>
            <person name="Coetzee B."/>
            <person name="Rose L.J."/>
            <person name="Van Niekerk J.M."/>
        </authorList>
    </citation>
    <scope>NUCLEOTIDE SEQUENCE</scope>
    <source>
        <strain evidence="1">STE-U-9442</strain>
    </source>
</reference>
<comment type="caution">
    <text evidence="1">The sequence shown here is derived from an EMBL/GenBank/DDBJ whole genome shotgun (WGS) entry which is preliminary data.</text>
</comment>
<protein>
    <submittedName>
        <fullName evidence="1">Uncharacterized protein</fullName>
    </submittedName>
</protein>
<evidence type="ECO:0000313" key="1">
    <source>
        <dbReference type="EMBL" id="KAK1932058.1"/>
    </source>
</evidence>
<dbReference type="EMBL" id="JASMQC010000031">
    <property type="protein sequence ID" value="KAK1932058.1"/>
    <property type="molecule type" value="Genomic_DNA"/>
</dbReference>
<proteinExistence type="predicted"/>
<dbReference type="Proteomes" id="UP001259832">
    <property type="component" value="Unassembled WGS sequence"/>
</dbReference>
<evidence type="ECO:0000313" key="2">
    <source>
        <dbReference type="Proteomes" id="UP001259832"/>
    </source>
</evidence>
<name>A0AAD9G544_9STRA</name>
<sequence length="229" mass="25350">MATMMRVPTHVNPLASRMDLADDIRNIFQSVTVQTSHIMLPNLSNKCKLQLLIPVSIEPAWMSARRQALLELKTIVDVRVSSRSGKGMKALYTVEVFRNSVENESPTSVDAGGRPLKAAVRTEKTLGEFGQLRADIYDTAWAAHNDAHCEFCAELVELYVLGSANPEALTLRLLGEERALRKLTKLLNNLLTLTVRNSSVDGRNVCSGQAHIPQMLYNFLFGIEEAQAA</sequence>
<gene>
    <name evidence="1" type="ORF">P3T76_012558</name>
</gene>
<accession>A0AAD9G544</accession>
<organism evidence="1 2">
    <name type="scientific">Phytophthora citrophthora</name>
    <dbReference type="NCBI Taxonomy" id="4793"/>
    <lineage>
        <taxon>Eukaryota</taxon>
        <taxon>Sar</taxon>
        <taxon>Stramenopiles</taxon>
        <taxon>Oomycota</taxon>
        <taxon>Peronosporomycetes</taxon>
        <taxon>Peronosporales</taxon>
        <taxon>Peronosporaceae</taxon>
        <taxon>Phytophthora</taxon>
    </lineage>
</organism>
<dbReference type="AlphaFoldDB" id="A0AAD9G544"/>
<keyword evidence="2" id="KW-1185">Reference proteome</keyword>